<dbReference type="Proteomes" id="UP000016933">
    <property type="component" value="Unassembled WGS sequence"/>
</dbReference>
<name>N1PH37_DOTSN</name>
<protein>
    <submittedName>
        <fullName evidence="2">Uncharacterized protein</fullName>
    </submittedName>
</protein>
<feature type="compositionally biased region" description="Low complexity" evidence="1">
    <location>
        <begin position="105"/>
        <end position="122"/>
    </location>
</feature>
<dbReference type="AlphaFoldDB" id="N1PH37"/>
<reference evidence="3" key="1">
    <citation type="journal article" date="2012" name="PLoS Genet.">
        <title>The genomes of the fungal plant pathogens Cladosporium fulvum and Dothistroma septosporum reveal adaptation to different hosts and lifestyles but also signatures of common ancestry.</title>
        <authorList>
            <person name="de Wit P.J.G.M."/>
            <person name="van der Burgt A."/>
            <person name="Oekmen B."/>
            <person name="Stergiopoulos I."/>
            <person name="Abd-Elsalam K.A."/>
            <person name="Aerts A.L."/>
            <person name="Bahkali A.H."/>
            <person name="Beenen H.G."/>
            <person name="Chettri P."/>
            <person name="Cox M.P."/>
            <person name="Datema E."/>
            <person name="de Vries R.P."/>
            <person name="Dhillon B."/>
            <person name="Ganley A.R."/>
            <person name="Griffiths S.A."/>
            <person name="Guo Y."/>
            <person name="Hamelin R.C."/>
            <person name="Henrissat B."/>
            <person name="Kabir M.S."/>
            <person name="Jashni M.K."/>
            <person name="Kema G."/>
            <person name="Klaubauf S."/>
            <person name="Lapidus A."/>
            <person name="Levasseur A."/>
            <person name="Lindquist E."/>
            <person name="Mehrabi R."/>
            <person name="Ohm R.A."/>
            <person name="Owen T.J."/>
            <person name="Salamov A."/>
            <person name="Schwelm A."/>
            <person name="Schijlen E."/>
            <person name="Sun H."/>
            <person name="van den Burg H.A."/>
            <person name="van Ham R.C.H.J."/>
            <person name="Zhang S."/>
            <person name="Goodwin S.B."/>
            <person name="Grigoriev I.V."/>
            <person name="Collemare J."/>
            <person name="Bradshaw R.E."/>
        </authorList>
    </citation>
    <scope>NUCLEOTIDE SEQUENCE [LARGE SCALE GENOMIC DNA]</scope>
    <source>
        <strain evidence="3">NZE10 / CBS 128990</strain>
    </source>
</reference>
<reference evidence="2 3" key="2">
    <citation type="journal article" date="2012" name="PLoS Pathog.">
        <title>Diverse lifestyles and strategies of plant pathogenesis encoded in the genomes of eighteen Dothideomycetes fungi.</title>
        <authorList>
            <person name="Ohm R.A."/>
            <person name="Feau N."/>
            <person name="Henrissat B."/>
            <person name="Schoch C.L."/>
            <person name="Horwitz B.A."/>
            <person name="Barry K.W."/>
            <person name="Condon B.J."/>
            <person name="Copeland A.C."/>
            <person name="Dhillon B."/>
            <person name="Glaser F."/>
            <person name="Hesse C.N."/>
            <person name="Kosti I."/>
            <person name="LaButti K."/>
            <person name="Lindquist E.A."/>
            <person name="Lucas S."/>
            <person name="Salamov A.A."/>
            <person name="Bradshaw R.E."/>
            <person name="Ciuffetti L."/>
            <person name="Hamelin R.C."/>
            <person name="Kema G.H.J."/>
            <person name="Lawrence C."/>
            <person name="Scott J.A."/>
            <person name="Spatafora J.W."/>
            <person name="Turgeon B.G."/>
            <person name="de Wit P.J.G.M."/>
            <person name="Zhong S."/>
            <person name="Goodwin S.B."/>
            <person name="Grigoriev I.V."/>
        </authorList>
    </citation>
    <scope>NUCLEOTIDE SEQUENCE [LARGE SCALE GENOMIC DNA]</scope>
    <source>
        <strain evidence="3">NZE10 / CBS 128990</strain>
    </source>
</reference>
<sequence>MFDTTAQQRFHKLQKPGPASFTSPAKPPPKVTYGKRNKPLLLRGSHFLRQDDYSLPPEQEDDEDLVPVRVGDPRPKKAREPGPEDSPLSEDELDAVYPGNASSILSPRSSPKLLTSSSRSSPAPDRNASTDRKGVARSPLKAIKESTLSPKQNIAVKGSNRPAPKALQSGTEPPIASEQTAQRKSKPKSKAKTSTKSKRGDAIKLPVNELLVVPVRPDEPFTTTANDNDTCHENSDSISNITSSGEKRSLSPAHDDDSDDQKPRPPLITLRKRFKTSKCSHKSVEALQKKQRRRASIFISNDETSKLGDGFKSSELKVDHRFAFAKRKRKVPKPLLLGFGALQLQSGPLPEVKFESSSSELQLRAAFEEPGYHLAQQEDDHDDVDCGQGPPRDMKRRVSFGDRMLNDVVRAELSSIGAPRRPISVSSDQSEGDFQEFDVSDEEADEDDGIDNGEDSDAESEHSAPTPASKQRAQSHNRFLRKSPPSDRASTAVTLNLSLDRRMGKSLRTLSSGSRMMEVDEAILDEPGAVSTISRPLSHTGLIEVDDMILDDVDSELPRLESVEPIWHQKHDMLDDSEDSIYARSYIEAPLPRPHRPRSILRNPSSCFGAHTTRPEDTAANTRRNRTRHIEFGSRHFPPAPATHRSHTAIDVEDHE</sequence>
<evidence type="ECO:0000313" key="3">
    <source>
        <dbReference type="Proteomes" id="UP000016933"/>
    </source>
</evidence>
<evidence type="ECO:0000313" key="2">
    <source>
        <dbReference type="EMBL" id="EME40860.1"/>
    </source>
</evidence>
<keyword evidence="3" id="KW-1185">Reference proteome</keyword>
<feature type="region of interest" description="Disordered" evidence="1">
    <location>
        <begin position="370"/>
        <end position="491"/>
    </location>
</feature>
<organism evidence="2 3">
    <name type="scientific">Dothistroma septosporum (strain NZE10 / CBS 128990)</name>
    <name type="common">Red band needle blight fungus</name>
    <name type="synonym">Mycosphaerella pini</name>
    <dbReference type="NCBI Taxonomy" id="675120"/>
    <lineage>
        <taxon>Eukaryota</taxon>
        <taxon>Fungi</taxon>
        <taxon>Dikarya</taxon>
        <taxon>Ascomycota</taxon>
        <taxon>Pezizomycotina</taxon>
        <taxon>Dothideomycetes</taxon>
        <taxon>Dothideomycetidae</taxon>
        <taxon>Mycosphaerellales</taxon>
        <taxon>Mycosphaerellaceae</taxon>
        <taxon>Dothistroma</taxon>
    </lineage>
</organism>
<dbReference type="eggNOG" id="ENOG502RM52">
    <property type="taxonomic scope" value="Eukaryota"/>
</dbReference>
<dbReference type="OrthoDB" id="3880925at2759"/>
<feature type="region of interest" description="Disordered" evidence="1">
    <location>
        <begin position="593"/>
        <end position="656"/>
    </location>
</feature>
<feature type="region of interest" description="Disordered" evidence="1">
    <location>
        <begin position="1"/>
        <end position="293"/>
    </location>
</feature>
<dbReference type="HOGENOM" id="CLU_417975_0_0_1"/>
<dbReference type="OMA" id="DNDTCHE"/>
<feature type="compositionally biased region" description="Basic residues" evidence="1">
    <location>
        <begin position="270"/>
        <end position="281"/>
    </location>
</feature>
<accession>N1PH37</accession>
<evidence type="ECO:0000256" key="1">
    <source>
        <dbReference type="SAM" id="MobiDB-lite"/>
    </source>
</evidence>
<feature type="compositionally biased region" description="Acidic residues" evidence="1">
    <location>
        <begin position="430"/>
        <end position="458"/>
    </location>
</feature>
<feature type="compositionally biased region" description="Basic and acidic residues" evidence="1">
    <location>
        <begin position="245"/>
        <end position="263"/>
    </location>
</feature>
<proteinExistence type="predicted"/>
<dbReference type="EMBL" id="KB446543">
    <property type="protein sequence ID" value="EME40860.1"/>
    <property type="molecule type" value="Genomic_DNA"/>
</dbReference>
<feature type="compositionally biased region" description="Basic and acidic residues" evidence="1">
    <location>
        <begin position="71"/>
        <end position="82"/>
    </location>
</feature>
<feature type="compositionally biased region" description="Basic residues" evidence="1">
    <location>
        <begin position="183"/>
        <end position="197"/>
    </location>
</feature>
<gene>
    <name evidence="2" type="ORF">DOTSEDRAFT_82377</name>
</gene>